<proteinExistence type="predicted"/>
<dbReference type="GO" id="GO:0016567">
    <property type="term" value="P:protein ubiquitination"/>
    <property type="evidence" value="ECO:0007669"/>
    <property type="project" value="UniProtKB-UniPathway"/>
</dbReference>
<protein>
    <submittedName>
        <fullName evidence="1">Uncharacterized protein</fullName>
    </submittedName>
</protein>
<name>A0A2I0K0J7_PUNGR</name>
<reference evidence="1 2" key="1">
    <citation type="submission" date="2017-11" db="EMBL/GenBank/DDBJ databases">
        <title>De-novo sequencing of pomegranate (Punica granatum L.) genome.</title>
        <authorList>
            <person name="Akparov Z."/>
            <person name="Amiraslanov A."/>
            <person name="Hajiyeva S."/>
            <person name="Abbasov M."/>
            <person name="Kaur K."/>
            <person name="Hamwieh A."/>
            <person name="Solovyev V."/>
            <person name="Salamov A."/>
            <person name="Braich B."/>
            <person name="Kosarev P."/>
            <person name="Mahmoud A."/>
            <person name="Hajiyev E."/>
            <person name="Babayeva S."/>
            <person name="Izzatullayeva V."/>
            <person name="Mammadov A."/>
            <person name="Mammadov A."/>
            <person name="Sharifova S."/>
            <person name="Ojaghi J."/>
            <person name="Eynullazada K."/>
            <person name="Bayramov B."/>
            <person name="Abdulazimova A."/>
            <person name="Shahmuradov I."/>
        </authorList>
    </citation>
    <scope>NUCLEOTIDE SEQUENCE [LARGE SCALE GENOMIC DNA]</scope>
    <source>
        <strain evidence="2">cv. AG2017</strain>
        <tissue evidence="1">Leaf</tissue>
    </source>
</reference>
<evidence type="ECO:0000313" key="2">
    <source>
        <dbReference type="Proteomes" id="UP000233551"/>
    </source>
</evidence>
<dbReference type="Proteomes" id="UP000233551">
    <property type="component" value="Unassembled WGS sequence"/>
</dbReference>
<organism evidence="1 2">
    <name type="scientific">Punica granatum</name>
    <name type="common">Pomegranate</name>
    <dbReference type="NCBI Taxonomy" id="22663"/>
    <lineage>
        <taxon>Eukaryota</taxon>
        <taxon>Viridiplantae</taxon>
        <taxon>Streptophyta</taxon>
        <taxon>Embryophyta</taxon>
        <taxon>Tracheophyta</taxon>
        <taxon>Spermatophyta</taxon>
        <taxon>Magnoliopsida</taxon>
        <taxon>eudicotyledons</taxon>
        <taxon>Gunneridae</taxon>
        <taxon>Pentapetalae</taxon>
        <taxon>rosids</taxon>
        <taxon>malvids</taxon>
        <taxon>Myrtales</taxon>
        <taxon>Lythraceae</taxon>
        <taxon>Punica</taxon>
    </lineage>
</organism>
<dbReference type="STRING" id="22663.A0A2I0K0J7"/>
<sequence length="70" mass="7943">MENISAFDGFGPVDCDGIYLSSCGHAVHHGCLDRYLSSLKERYIRRIVFEGGHIVDLDQVLFRLPFLDID</sequence>
<dbReference type="AlphaFoldDB" id="A0A2I0K0J7"/>
<dbReference type="UniPathway" id="UPA00143"/>
<keyword evidence="2" id="KW-1185">Reference proteome</keyword>
<gene>
    <name evidence="1" type="ORF">CRG98_017450</name>
</gene>
<comment type="caution">
    <text evidence="1">The sequence shown here is derived from an EMBL/GenBank/DDBJ whole genome shotgun (WGS) entry which is preliminary data.</text>
</comment>
<evidence type="ECO:0000313" key="1">
    <source>
        <dbReference type="EMBL" id="PKI62077.1"/>
    </source>
</evidence>
<accession>A0A2I0K0J7</accession>
<dbReference type="EMBL" id="PGOL01000988">
    <property type="protein sequence ID" value="PKI62077.1"/>
    <property type="molecule type" value="Genomic_DNA"/>
</dbReference>